<dbReference type="PANTHER" id="PTHR33777:SF1">
    <property type="entry name" value="UPF0045 PROTEIN ECM15"/>
    <property type="match status" value="1"/>
</dbReference>
<dbReference type="Proteomes" id="UP001056426">
    <property type="component" value="Chromosome"/>
</dbReference>
<comment type="similarity">
    <text evidence="1">Belongs to the UPF0045 family.</text>
</comment>
<dbReference type="EMBL" id="CP098400">
    <property type="protein sequence ID" value="URW78813.1"/>
    <property type="molecule type" value="Genomic_DNA"/>
</dbReference>
<dbReference type="AlphaFoldDB" id="A0A9J6ZM52"/>
<accession>A0A9J6ZM52</accession>
<feature type="domain" description="Thiamine-binding protein" evidence="2">
    <location>
        <begin position="9"/>
        <end position="97"/>
    </location>
</feature>
<reference evidence="3" key="1">
    <citation type="submission" date="2022-05" db="EMBL/GenBank/DDBJ databases">
        <authorList>
            <person name="Sun X."/>
        </authorList>
    </citation>
    <scope>NUCLEOTIDE SEQUENCE</scope>
    <source>
        <strain evidence="3">Ai-910</strain>
    </source>
</reference>
<dbReference type="InterPro" id="IPR029756">
    <property type="entry name" value="MTH1187/YkoF-like"/>
</dbReference>
<evidence type="ECO:0000313" key="3">
    <source>
        <dbReference type="EMBL" id="URW78813.1"/>
    </source>
</evidence>
<sequence>MKDKIVNIAVQVLPTAKDKHPYAIVDEAIAEIAASGLNYRVTPFETVIEGPYEEVMRLVEKVQDACYKASADSLMCYIKIQSRAEGNVTISDKMEKYDS</sequence>
<gene>
    <name evidence="3" type="ORF">M9189_08070</name>
</gene>
<dbReference type="Pfam" id="PF01910">
    <property type="entry name" value="Thiamine_BP"/>
    <property type="match status" value="1"/>
</dbReference>
<dbReference type="PANTHER" id="PTHR33777">
    <property type="entry name" value="UPF0045 PROTEIN ECM15"/>
    <property type="match status" value="1"/>
</dbReference>
<dbReference type="SUPFAM" id="SSF89957">
    <property type="entry name" value="MTH1187/YkoF-like"/>
    <property type="match status" value="1"/>
</dbReference>
<dbReference type="RefSeq" id="WP_250722224.1">
    <property type="nucleotide sequence ID" value="NZ_CP098400.1"/>
</dbReference>
<reference evidence="3" key="2">
    <citation type="submission" date="2022-06" db="EMBL/GenBank/DDBJ databases">
        <title>Xiashengella guii gen. nov. sp. nov., a bacterium isolated form anaerobic digestion tank.</title>
        <authorList>
            <person name="Huang H."/>
        </authorList>
    </citation>
    <scope>NUCLEOTIDE SEQUENCE</scope>
    <source>
        <strain evidence="3">Ai-910</strain>
    </source>
</reference>
<evidence type="ECO:0000259" key="2">
    <source>
        <dbReference type="Pfam" id="PF01910"/>
    </source>
</evidence>
<dbReference type="InterPro" id="IPR002767">
    <property type="entry name" value="Thiamine_BP"/>
</dbReference>
<dbReference type="KEGG" id="alkq:M9189_08070"/>
<protein>
    <submittedName>
        <fullName evidence="3">Thiamine-binding protein</fullName>
    </submittedName>
</protein>
<evidence type="ECO:0000313" key="4">
    <source>
        <dbReference type="Proteomes" id="UP001056426"/>
    </source>
</evidence>
<organism evidence="3 4">
    <name type="scientific">Xiashengella succiniciproducens</name>
    <dbReference type="NCBI Taxonomy" id="2949635"/>
    <lineage>
        <taxon>Bacteria</taxon>
        <taxon>Pseudomonadati</taxon>
        <taxon>Bacteroidota</taxon>
        <taxon>Bacteroidia</taxon>
        <taxon>Marinilabiliales</taxon>
        <taxon>Marinilabiliaceae</taxon>
        <taxon>Xiashengella</taxon>
    </lineage>
</organism>
<dbReference type="Gene3D" id="3.30.70.930">
    <property type="match status" value="1"/>
</dbReference>
<keyword evidence="4" id="KW-1185">Reference proteome</keyword>
<dbReference type="InterPro" id="IPR051614">
    <property type="entry name" value="UPF0045_domain"/>
</dbReference>
<name>A0A9J6ZM52_9BACT</name>
<dbReference type="GO" id="GO:0005829">
    <property type="term" value="C:cytosol"/>
    <property type="evidence" value="ECO:0007669"/>
    <property type="project" value="TreeGrafter"/>
</dbReference>
<evidence type="ECO:0000256" key="1">
    <source>
        <dbReference type="ARBA" id="ARBA00010272"/>
    </source>
</evidence>
<proteinExistence type="inferred from homology"/>